<name>A0A6A6LJ47_HEVBR</name>
<protein>
    <submittedName>
        <fullName evidence="1">Uncharacterized protein</fullName>
    </submittedName>
</protein>
<comment type="caution">
    <text evidence="1">The sequence shown here is derived from an EMBL/GenBank/DDBJ whole genome shotgun (WGS) entry which is preliminary data.</text>
</comment>
<dbReference type="EMBL" id="JAAGAX010000010">
    <property type="protein sequence ID" value="KAF2301452.1"/>
    <property type="molecule type" value="Genomic_DNA"/>
</dbReference>
<evidence type="ECO:0000313" key="1">
    <source>
        <dbReference type="EMBL" id="KAF2301452.1"/>
    </source>
</evidence>
<accession>A0A6A6LJ47</accession>
<organism evidence="1 2">
    <name type="scientific">Hevea brasiliensis</name>
    <name type="common">Para rubber tree</name>
    <name type="synonym">Siphonia brasiliensis</name>
    <dbReference type="NCBI Taxonomy" id="3981"/>
    <lineage>
        <taxon>Eukaryota</taxon>
        <taxon>Viridiplantae</taxon>
        <taxon>Streptophyta</taxon>
        <taxon>Embryophyta</taxon>
        <taxon>Tracheophyta</taxon>
        <taxon>Spermatophyta</taxon>
        <taxon>Magnoliopsida</taxon>
        <taxon>eudicotyledons</taxon>
        <taxon>Gunneridae</taxon>
        <taxon>Pentapetalae</taxon>
        <taxon>rosids</taxon>
        <taxon>fabids</taxon>
        <taxon>Malpighiales</taxon>
        <taxon>Euphorbiaceae</taxon>
        <taxon>Crotonoideae</taxon>
        <taxon>Micrandreae</taxon>
        <taxon>Hevea</taxon>
    </lineage>
</organism>
<sequence length="109" mass="12430">MSSLQYSFMSSNPNPNFDEHLWIISIRRSLEEELESDSEVPASIFNVPKILMASDPNSYTPQQVAIGLTIIGDRGRKSAHNAILRDMVMLENQIPLFVLRKILEFNSQH</sequence>
<dbReference type="AlphaFoldDB" id="A0A6A6LJ47"/>
<gene>
    <name evidence="1" type="ORF">GH714_024362</name>
</gene>
<reference evidence="1 2" key="1">
    <citation type="journal article" date="2020" name="Mol. Plant">
        <title>The Chromosome-Based Rubber Tree Genome Provides New Insights into Spurge Genome Evolution and Rubber Biosynthesis.</title>
        <authorList>
            <person name="Liu J."/>
            <person name="Shi C."/>
            <person name="Shi C.C."/>
            <person name="Li W."/>
            <person name="Zhang Q.J."/>
            <person name="Zhang Y."/>
            <person name="Li K."/>
            <person name="Lu H.F."/>
            <person name="Shi C."/>
            <person name="Zhu S.T."/>
            <person name="Xiao Z.Y."/>
            <person name="Nan H."/>
            <person name="Yue Y."/>
            <person name="Zhu X.G."/>
            <person name="Wu Y."/>
            <person name="Hong X.N."/>
            <person name="Fan G.Y."/>
            <person name="Tong Y."/>
            <person name="Zhang D."/>
            <person name="Mao C.L."/>
            <person name="Liu Y.L."/>
            <person name="Hao S.J."/>
            <person name="Liu W.Q."/>
            <person name="Lv M.Q."/>
            <person name="Zhang H.B."/>
            <person name="Liu Y."/>
            <person name="Hu-Tang G.R."/>
            <person name="Wang J.P."/>
            <person name="Wang J.H."/>
            <person name="Sun Y.H."/>
            <person name="Ni S.B."/>
            <person name="Chen W.B."/>
            <person name="Zhang X.C."/>
            <person name="Jiao Y.N."/>
            <person name="Eichler E.E."/>
            <person name="Li G.H."/>
            <person name="Liu X."/>
            <person name="Gao L.Z."/>
        </authorList>
    </citation>
    <scope>NUCLEOTIDE SEQUENCE [LARGE SCALE GENOMIC DNA]</scope>
    <source>
        <strain evidence="2">cv. GT1</strain>
        <tissue evidence="1">Leaf</tissue>
    </source>
</reference>
<dbReference type="Proteomes" id="UP000467840">
    <property type="component" value="Chromosome 4"/>
</dbReference>
<keyword evidence="2" id="KW-1185">Reference proteome</keyword>
<evidence type="ECO:0000313" key="2">
    <source>
        <dbReference type="Proteomes" id="UP000467840"/>
    </source>
</evidence>
<dbReference type="Pfam" id="PF03140">
    <property type="entry name" value="DUF247"/>
    <property type="match status" value="1"/>
</dbReference>
<proteinExistence type="predicted"/>
<dbReference type="InterPro" id="IPR004158">
    <property type="entry name" value="DUF247_pln"/>
</dbReference>